<comment type="similarity">
    <text evidence="1">Belongs to the ATP-dependent AMP-binding enzyme family.</text>
</comment>
<proteinExistence type="inferred from homology"/>
<sequence length="526" mass="54430">MIYRSPAADVEIPDVTLTEHLFAGARARGAKPALVDATSGEVLTYAELADGVAAVAAALTELGVGPGGVVALVSHNQPRFALALHGAIAAGAAVTPAGALLTAGELTGQLVASRATVVVASEAAAAKVAEAADAAGLEPSLRFVLGEAPGFRPFAELVARGAAAAGAGVPRPDVDPRAAVSMLPYSSGTTGAAKGVMLTHRNQVANVEQNAVGWPLGEDDVLPATLPFTHCYAFTLVLNAGLRAGATIVTLAPYTFDGFLRMAADHRITRAFFAPPMVLAIATAPPGAVERHDLSALRVGICGAAPLDLDVVRRAEARLGCSIRQGFGLTEAGPGTHQTPDAEFATTPAGSVGRLLANTQARVVDPETLQDVPAGERGELWVRGPQIMAGYLGDPAATAAVLLDDGWLRTGDLVRVDESGCFWVVDRLKEMIKYKGYQVAPAELEALLLTHPQVRDAAVVGVPDPEGGEAPKAFVVPEDAAAAPTADAVAAWVRERVAPYKKIRAVEFTDEIPRSPSGKILRRLLR</sequence>
<dbReference type="AlphaFoldDB" id="A0A937RLU4"/>
<dbReference type="PANTHER" id="PTHR24096:SF149">
    <property type="entry name" value="AMP-BINDING DOMAIN-CONTAINING PROTEIN-RELATED"/>
    <property type="match status" value="1"/>
</dbReference>
<dbReference type="SUPFAM" id="SSF56801">
    <property type="entry name" value="Acetyl-CoA synthetase-like"/>
    <property type="match status" value="1"/>
</dbReference>
<evidence type="ECO:0000313" key="6">
    <source>
        <dbReference type="Proteomes" id="UP000604475"/>
    </source>
</evidence>
<dbReference type="EMBL" id="JAEACQ010000180">
    <property type="protein sequence ID" value="MBL7628271.1"/>
    <property type="molecule type" value="Genomic_DNA"/>
</dbReference>
<name>A0A937RLU4_9ACTN</name>
<dbReference type="PROSITE" id="PS00455">
    <property type="entry name" value="AMP_BINDING"/>
    <property type="match status" value="1"/>
</dbReference>
<protein>
    <submittedName>
        <fullName evidence="5">AMP-binding protein</fullName>
    </submittedName>
</protein>
<dbReference type="FunFam" id="3.30.300.30:FF:000007">
    <property type="entry name" value="4-coumarate--CoA ligase 2"/>
    <property type="match status" value="1"/>
</dbReference>
<evidence type="ECO:0000256" key="2">
    <source>
        <dbReference type="ARBA" id="ARBA00022598"/>
    </source>
</evidence>
<dbReference type="Gene3D" id="3.30.300.30">
    <property type="match status" value="1"/>
</dbReference>
<evidence type="ECO:0000313" key="5">
    <source>
        <dbReference type="EMBL" id="MBL7628271.1"/>
    </source>
</evidence>
<dbReference type="GO" id="GO:0016405">
    <property type="term" value="F:CoA-ligase activity"/>
    <property type="evidence" value="ECO:0007669"/>
    <property type="project" value="TreeGrafter"/>
</dbReference>
<dbReference type="InterPro" id="IPR042099">
    <property type="entry name" value="ANL_N_sf"/>
</dbReference>
<organism evidence="5 6">
    <name type="scientific">Frankia nepalensis</name>
    <dbReference type="NCBI Taxonomy" id="1836974"/>
    <lineage>
        <taxon>Bacteria</taxon>
        <taxon>Bacillati</taxon>
        <taxon>Actinomycetota</taxon>
        <taxon>Actinomycetes</taxon>
        <taxon>Frankiales</taxon>
        <taxon>Frankiaceae</taxon>
        <taxon>Frankia</taxon>
    </lineage>
</organism>
<dbReference type="InterPro" id="IPR025110">
    <property type="entry name" value="AMP-bd_C"/>
</dbReference>
<feature type="domain" description="AMP-binding enzyme C-terminal" evidence="4">
    <location>
        <begin position="443"/>
        <end position="519"/>
    </location>
</feature>
<dbReference type="Pfam" id="PF00501">
    <property type="entry name" value="AMP-binding"/>
    <property type="match status" value="1"/>
</dbReference>
<dbReference type="InterPro" id="IPR045851">
    <property type="entry name" value="AMP-bd_C_sf"/>
</dbReference>
<dbReference type="Proteomes" id="UP000604475">
    <property type="component" value="Unassembled WGS sequence"/>
</dbReference>
<evidence type="ECO:0000259" key="3">
    <source>
        <dbReference type="Pfam" id="PF00501"/>
    </source>
</evidence>
<feature type="domain" description="AMP-dependent synthetase/ligase" evidence="3">
    <location>
        <begin position="25"/>
        <end position="392"/>
    </location>
</feature>
<dbReference type="PANTHER" id="PTHR24096">
    <property type="entry name" value="LONG-CHAIN-FATTY-ACID--COA LIGASE"/>
    <property type="match status" value="1"/>
</dbReference>
<dbReference type="RefSeq" id="WP_203004717.1">
    <property type="nucleotide sequence ID" value="NZ_JADWYU010000252.1"/>
</dbReference>
<comment type="caution">
    <text evidence="5">The sequence shown here is derived from an EMBL/GenBank/DDBJ whole genome shotgun (WGS) entry which is preliminary data.</text>
</comment>
<keyword evidence="2" id="KW-0436">Ligase</keyword>
<dbReference type="InterPro" id="IPR020845">
    <property type="entry name" value="AMP-binding_CS"/>
</dbReference>
<accession>A0A937RLU4</accession>
<evidence type="ECO:0000259" key="4">
    <source>
        <dbReference type="Pfam" id="PF13193"/>
    </source>
</evidence>
<dbReference type="InterPro" id="IPR000873">
    <property type="entry name" value="AMP-dep_synth/lig_dom"/>
</dbReference>
<reference evidence="5" key="1">
    <citation type="submission" date="2020-12" db="EMBL/GenBank/DDBJ databases">
        <title>Genomic characterization of non-nitrogen-fixing Frankia strains.</title>
        <authorList>
            <person name="Carlos-Shanley C."/>
            <person name="Guerra T."/>
            <person name="Hahn D."/>
        </authorList>
    </citation>
    <scope>NUCLEOTIDE SEQUENCE</scope>
    <source>
        <strain evidence="5">CN6</strain>
    </source>
</reference>
<keyword evidence="6" id="KW-1185">Reference proteome</keyword>
<dbReference type="Pfam" id="PF13193">
    <property type="entry name" value="AMP-binding_C"/>
    <property type="match status" value="1"/>
</dbReference>
<dbReference type="Gene3D" id="3.40.50.12780">
    <property type="entry name" value="N-terminal domain of ligase-like"/>
    <property type="match status" value="1"/>
</dbReference>
<evidence type="ECO:0000256" key="1">
    <source>
        <dbReference type="ARBA" id="ARBA00006432"/>
    </source>
</evidence>
<gene>
    <name evidence="5" type="ORF">I7412_14155</name>
</gene>